<evidence type="ECO:0000313" key="2">
    <source>
        <dbReference type="WBParaSite" id="ACAC_0000987501-mRNA-1"/>
    </source>
</evidence>
<dbReference type="AlphaFoldDB" id="A0A0K0DFV1"/>
<name>A0A0K0DFV1_ANGCA</name>
<evidence type="ECO:0000313" key="1">
    <source>
        <dbReference type="Proteomes" id="UP000035642"/>
    </source>
</evidence>
<sequence length="149" mass="16673">MLPFIGDEVGIATKPCLRRTDLEDSVAIVEMPPDTLHRQLARNRLYDGLCETENCVICPFGKDADCMSSGTIHLISCNDCRDEYIGETSSPSIVRIKEHLDGKRKLRQGTPQGTRRIQEHSGEDFDIRVTILARHAKTPAHKLLLEAFG</sequence>
<dbReference type="Proteomes" id="UP000035642">
    <property type="component" value="Unassembled WGS sequence"/>
</dbReference>
<protein>
    <submittedName>
        <fullName evidence="2">GIY-YIG domain-containing protein</fullName>
    </submittedName>
</protein>
<reference evidence="2" key="2">
    <citation type="submission" date="2017-02" db="UniProtKB">
        <authorList>
            <consortium name="WormBaseParasite"/>
        </authorList>
    </citation>
    <scope>IDENTIFICATION</scope>
</reference>
<dbReference type="WBParaSite" id="ACAC_0000987501-mRNA-1">
    <property type="protein sequence ID" value="ACAC_0000987501-mRNA-1"/>
    <property type="gene ID" value="ACAC_0000987501"/>
</dbReference>
<reference evidence="1" key="1">
    <citation type="submission" date="2012-09" db="EMBL/GenBank/DDBJ databases">
        <authorList>
            <person name="Martin A.A."/>
        </authorList>
    </citation>
    <scope>NUCLEOTIDE SEQUENCE</scope>
</reference>
<organism evidence="1 2">
    <name type="scientific">Angiostrongylus cantonensis</name>
    <name type="common">Rat lungworm</name>
    <dbReference type="NCBI Taxonomy" id="6313"/>
    <lineage>
        <taxon>Eukaryota</taxon>
        <taxon>Metazoa</taxon>
        <taxon>Ecdysozoa</taxon>
        <taxon>Nematoda</taxon>
        <taxon>Chromadorea</taxon>
        <taxon>Rhabditida</taxon>
        <taxon>Rhabditina</taxon>
        <taxon>Rhabditomorpha</taxon>
        <taxon>Strongyloidea</taxon>
        <taxon>Metastrongylidae</taxon>
        <taxon>Angiostrongylus</taxon>
    </lineage>
</organism>
<proteinExistence type="predicted"/>
<accession>A0A0K0DFV1</accession>
<keyword evidence="1" id="KW-1185">Reference proteome</keyword>